<dbReference type="InterPro" id="IPR001387">
    <property type="entry name" value="Cro/C1-type_HTH"/>
</dbReference>
<dbReference type="SUPFAM" id="SSF47413">
    <property type="entry name" value="lambda repressor-like DNA-binding domains"/>
    <property type="match status" value="1"/>
</dbReference>
<comment type="caution">
    <text evidence="2">The sequence shown here is derived from an EMBL/GenBank/DDBJ whole genome shotgun (WGS) entry which is preliminary data.</text>
</comment>
<dbReference type="Pfam" id="PF01381">
    <property type="entry name" value="HTH_3"/>
    <property type="match status" value="1"/>
</dbReference>
<reference evidence="2" key="1">
    <citation type="submission" date="2022-06" db="EMBL/GenBank/DDBJ databases">
        <title>Novel species in genus nocardia.</title>
        <authorList>
            <person name="Li F."/>
        </authorList>
    </citation>
    <scope>NUCLEOTIDE SEQUENCE</scope>
    <source>
        <strain evidence="2">CDC141</strain>
    </source>
</reference>
<dbReference type="InterPro" id="IPR010982">
    <property type="entry name" value="Lambda_DNA-bd_dom_sf"/>
</dbReference>
<dbReference type="Gene3D" id="3.30.450.180">
    <property type="match status" value="1"/>
</dbReference>
<dbReference type="GO" id="GO:0003677">
    <property type="term" value="F:DNA binding"/>
    <property type="evidence" value="ECO:0007669"/>
    <property type="project" value="InterPro"/>
</dbReference>
<dbReference type="PANTHER" id="PTHR35010">
    <property type="entry name" value="BLL4672 PROTEIN-RELATED"/>
    <property type="match status" value="1"/>
</dbReference>
<feature type="domain" description="HTH cro/C1-type" evidence="1">
    <location>
        <begin position="11"/>
        <end position="65"/>
    </location>
</feature>
<accession>A0A9X2J1Q4</accession>
<evidence type="ECO:0000313" key="2">
    <source>
        <dbReference type="EMBL" id="MCM6777251.1"/>
    </source>
</evidence>
<dbReference type="PROSITE" id="PS50943">
    <property type="entry name" value="HTH_CROC1"/>
    <property type="match status" value="1"/>
</dbReference>
<dbReference type="CDD" id="cd00093">
    <property type="entry name" value="HTH_XRE"/>
    <property type="match status" value="1"/>
</dbReference>
<name>A0A9X2J1Q4_9NOCA</name>
<dbReference type="EMBL" id="JAMRXG010000014">
    <property type="protein sequence ID" value="MCM6777251.1"/>
    <property type="molecule type" value="Genomic_DNA"/>
</dbReference>
<dbReference type="InterPro" id="IPR041413">
    <property type="entry name" value="MLTR_LBD"/>
</dbReference>
<protein>
    <submittedName>
        <fullName evidence="2">Helix-turn-helix transcriptional regulator</fullName>
    </submittedName>
</protein>
<evidence type="ECO:0000259" key="1">
    <source>
        <dbReference type="PROSITE" id="PS50943"/>
    </source>
</evidence>
<evidence type="ECO:0000313" key="3">
    <source>
        <dbReference type="Proteomes" id="UP001139157"/>
    </source>
</evidence>
<gene>
    <name evidence="2" type="ORF">NDR86_27560</name>
</gene>
<dbReference type="Proteomes" id="UP001139157">
    <property type="component" value="Unassembled WGS sequence"/>
</dbReference>
<dbReference type="RefSeq" id="WP_251916181.1">
    <property type="nucleotide sequence ID" value="NZ_JAMRXG010000014.1"/>
</dbReference>
<proteinExistence type="predicted"/>
<organism evidence="2 3">
    <name type="scientific">Nocardia pulmonis</name>
    <dbReference type="NCBI Taxonomy" id="2951408"/>
    <lineage>
        <taxon>Bacteria</taxon>
        <taxon>Bacillati</taxon>
        <taxon>Actinomycetota</taxon>
        <taxon>Actinomycetes</taxon>
        <taxon>Mycobacteriales</taxon>
        <taxon>Nocardiaceae</taxon>
        <taxon>Nocardia</taxon>
    </lineage>
</organism>
<dbReference type="Gene3D" id="1.10.260.40">
    <property type="entry name" value="lambda repressor-like DNA-binding domains"/>
    <property type="match status" value="1"/>
</dbReference>
<keyword evidence="3" id="KW-1185">Reference proteome</keyword>
<dbReference type="SMART" id="SM00530">
    <property type="entry name" value="HTH_XRE"/>
    <property type="match status" value="1"/>
</dbReference>
<dbReference type="AlphaFoldDB" id="A0A9X2J1Q4"/>
<dbReference type="Pfam" id="PF17765">
    <property type="entry name" value="MLTR_LBD"/>
    <property type="match status" value="1"/>
</dbReference>
<dbReference type="PANTHER" id="PTHR35010:SF2">
    <property type="entry name" value="BLL4672 PROTEIN"/>
    <property type="match status" value="1"/>
</dbReference>
<sequence>MSSIRNLGTWVREWRNRAELTQAELATMVGIAEETLSAIERDKRPISQSVLRPLLTVLGIDPSLARAFTDMYAGPRRLDHVRPIPQEISALEAISTPACYQEVRTYRIVAANTAARHALPGLEPGLALVEWVLLDPRAREVIGDWEAAAHNFVHSLKITARALMDPEVGESLIRTCSQAPEWDRMWNTEPDEFGPMTLTHIDPVTRIPQPVYLTSCTLQYPRAGWALWIISPVIDPGDVDSHPNVVAWSE</sequence>